<gene>
    <name evidence="9" type="ORF">GCM10010305_11710</name>
</gene>
<keyword evidence="2" id="KW-1003">Cell membrane</keyword>
<organism evidence="9 10">
    <name type="scientific">Streptomyces termitum</name>
    <dbReference type="NCBI Taxonomy" id="67368"/>
    <lineage>
        <taxon>Bacteria</taxon>
        <taxon>Bacillati</taxon>
        <taxon>Actinomycetota</taxon>
        <taxon>Actinomycetes</taxon>
        <taxon>Kitasatosporales</taxon>
        <taxon>Streptomycetaceae</taxon>
        <taxon>Streptomyces</taxon>
    </lineage>
</organism>
<feature type="compositionally biased region" description="Pro residues" evidence="6">
    <location>
        <begin position="23"/>
        <end position="54"/>
    </location>
</feature>
<keyword evidence="10" id="KW-1185">Reference proteome</keyword>
<reference evidence="9" key="2">
    <citation type="submission" date="2020-09" db="EMBL/GenBank/DDBJ databases">
        <authorList>
            <person name="Sun Q."/>
            <person name="Ohkuma M."/>
        </authorList>
    </citation>
    <scope>NUCLEOTIDE SEQUENCE</scope>
    <source>
        <strain evidence="9">JCM 4518</strain>
    </source>
</reference>
<evidence type="ECO:0000313" key="10">
    <source>
        <dbReference type="Proteomes" id="UP000644020"/>
    </source>
</evidence>
<keyword evidence="3 7" id="KW-0812">Transmembrane</keyword>
<dbReference type="GO" id="GO:0005886">
    <property type="term" value="C:plasma membrane"/>
    <property type="evidence" value="ECO:0007669"/>
    <property type="project" value="UniProtKB-SubCell"/>
</dbReference>
<feature type="region of interest" description="Disordered" evidence="6">
    <location>
        <begin position="1"/>
        <end position="85"/>
    </location>
</feature>
<evidence type="ECO:0000256" key="5">
    <source>
        <dbReference type="ARBA" id="ARBA00023136"/>
    </source>
</evidence>
<evidence type="ECO:0000313" key="9">
    <source>
        <dbReference type="EMBL" id="GHA70892.1"/>
    </source>
</evidence>
<comment type="subcellular location">
    <subcellularLocation>
        <location evidence="1">Cell membrane</location>
        <topology evidence="1">Multi-pass membrane protein</topology>
    </subcellularLocation>
</comment>
<dbReference type="EMBL" id="BMUL01000002">
    <property type="protein sequence ID" value="GHA70892.1"/>
    <property type="molecule type" value="Genomic_DNA"/>
</dbReference>
<evidence type="ECO:0000256" key="4">
    <source>
        <dbReference type="ARBA" id="ARBA00022989"/>
    </source>
</evidence>
<accession>A0A918SVH9</accession>
<protein>
    <recommendedName>
        <fullName evidence="8">RDD domain-containing protein</fullName>
    </recommendedName>
</protein>
<evidence type="ECO:0000256" key="2">
    <source>
        <dbReference type="ARBA" id="ARBA00022475"/>
    </source>
</evidence>
<evidence type="ECO:0000259" key="8">
    <source>
        <dbReference type="Pfam" id="PF06271"/>
    </source>
</evidence>
<dbReference type="Pfam" id="PF06271">
    <property type="entry name" value="RDD"/>
    <property type="match status" value="1"/>
</dbReference>
<dbReference type="PANTHER" id="PTHR36115">
    <property type="entry name" value="PROLINE-RICH ANTIGEN HOMOLOG-RELATED"/>
    <property type="match status" value="1"/>
</dbReference>
<dbReference type="AlphaFoldDB" id="A0A918SVH9"/>
<feature type="transmembrane region" description="Helical" evidence="7">
    <location>
        <begin position="193"/>
        <end position="217"/>
    </location>
</feature>
<keyword evidence="5 7" id="KW-0472">Membrane</keyword>
<reference evidence="9" key="1">
    <citation type="journal article" date="2014" name="Int. J. Syst. Evol. Microbiol.">
        <title>Complete genome sequence of Corynebacterium casei LMG S-19264T (=DSM 44701T), isolated from a smear-ripened cheese.</title>
        <authorList>
            <consortium name="US DOE Joint Genome Institute (JGI-PGF)"/>
            <person name="Walter F."/>
            <person name="Albersmeier A."/>
            <person name="Kalinowski J."/>
            <person name="Ruckert C."/>
        </authorList>
    </citation>
    <scope>NUCLEOTIDE SEQUENCE</scope>
    <source>
        <strain evidence="9">JCM 4518</strain>
    </source>
</reference>
<dbReference type="Proteomes" id="UP000644020">
    <property type="component" value="Unassembled WGS sequence"/>
</dbReference>
<dbReference type="PANTHER" id="PTHR36115:SF4">
    <property type="entry name" value="MEMBRANE PROTEIN"/>
    <property type="match status" value="1"/>
</dbReference>
<dbReference type="InterPro" id="IPR010432">
    <property type="entry name" value="RDD"/>
</dbReference>
<feature type="transmembrane region" description="Helical" evidence="7">
    <location>
        <begin position="96"/>
        <end position="117"/>
    </location>
</feature>
<dbReference type="InterPro" id="IPR051791">
    <property type="entry name" value="Pra-immunoreactive"/>
</dbReference>
<feature type="compositionally biased region" description="Gly residues" evidence="6">
    <location>
        <begin position="55"/>
        <end position="79"/>
    </location>
</feature>
<comment type="caution">
    <text evidence="9">The sequence shown here is derived from an EMBL/GenBank/DDBJ whole genome shotgun (WGS) entry which is preliminary data.</text>
</comment>
<feature type="domain" description="RDD" evidence="8">
    <location>
        <begin position="90"/>
        <end position="231"/>
    </location>
</feature>
<name>A0A918SVH9_9ACTN</name>
<evidence type="ECO:0000256" key="6">
    <source>
        <dbReference type="SAM" id="MobiDB-lite"/>
    </source>
</evidence>
<evidence type="ECO:0000256" key="7">
    <source>
        <dbReference type="SAM" id="Phobius"/>
    </source>
</evidence>
<evidence type="ECO:0000256" key="3">
    <source>
        <dbReference type="ARBA" id="ARBA00022692"/>
    </source>
</evidence>
<sequence length="239" mass="24811">MSTDQPPPGPPPDDDPFAKRPQDPPPAGPPPSGPPPGGGNPYGSYPPPPPPPGNPYGGGAPGGPHGGDPYGGPGGGYGGADPLSGMPPLAEPGRRILARLIDWVIIAVPLALIGIPFDIYDRVSKDGTDFQDAITGGGQLAFQLISIVAYVAYDTVLTAQHGQTLGKRLMKLRVAMLNDGSTPPMSQSLLRAVVLWLPALICCACLWPLLLLILILVDKPYRQGLHDKAAKTVVVTAPH</sequence>
<feature type="compositionally biased region" description="Pro residues" evidence="6">
    <location>
        <begin position="1"/>
        <end position="11"/>
    </location>
</feature>
<evidence type="ECO:0000256" key="1">
    <source>
        <dbReference type="ARBA" id="ARBA00004651"/>
    </source>
</evidence>
<keyword evidence="4 7" id="KW-1133">Transmembrane helix</keyword>
<proteinExistence type="predicted"/>
<dbReference type="RefSeq" id="WP_189975422.1">
    <property type="nucleotide sequence ID" value="NZ_BMUL01000002.1"/>
</dbReference>